<dbReference type="GO" id="GO:0070847">
    <property type="term" value="C:core mediator complex"/>
    <property type="evidence" value="ECO:0007669"/>
    <property type="project" value="TreeGrafter"/>
</dbReference>
<dbReference type="PANTHER" id="PTHR21428:SF11">
    <property type="entry name" value="MEDIATOR OF RNA POLYMERASE II TRANSCRIPTION SUBUNIT 7"/>
    <property type="match status" value="1"/>
</dbReference>
<comment type="similarity">
    <text evidence="2 10">Belongs to the Mediator complex subunit 7 family.</text>
</comment>
<dbReference type="SUPFAM" id="SSF140718">
    <property type="entry name" value="Mediator hinge subcomplex-like"/>
    <property type="match status" value="1"/>
</dbReference>
<evidence type="ECO:0000256" key="6">
    <source>
        <dbReference type="ARBA" id="ARBA00023159"/>
    </source>
</evidence>
<name>A0A1L7X4H9_9HELO</name>
<dbReference type="EMBL" id="FJOG01000015">
    <property type="protein sequence ID" value="CZR59919.1"/>
    <property type="molecule type" value="Genomic_DNA"/>
</dbReference>
<evidence type="ECO:0000256" key="5">
    <source>
        <dbReference type="ARBA" id="ARBA00023015"/>
    </source>
</evidence>
<evidence type="ECO:0000256" key="7">
    <source>
        <dbReference type="ARBA" id="ARBA00023163"/>
    </source>
</evidence>
<dbReference type="PANTHER" id="PTHR21428">
    <property type="entry name" value="MEDIATOR OF RNA POLYMERASE II TRANSCRIPTION SUBUNIT 7"/>
    <property type="match status" value="1"/>
</dbReference>
<keyword evidence="6 10" id="KW-0010">Activator</keyword>
<sequence length="261" mass="29402">MEQPQDAPALATAFPAPPPFWQSFTKENLERLKELRAVQTPPSKDYDAAKELPLRILDLPPELRLLQPPDQPADGKYRLYGDIYDLKTPLGSLQEQNVEQLYTPPGSPSGGSKAENFDRAFILKKLAKSLLLNFLELVGIMAVNPGQDPNAPPPPDGQERHLHAYEEKIGDLQTIFLNFHHLLNEYRPHQARESLILMMQDQLEKSKAETQGIREMKEKVEGILEGLSQAKLAEAVEMNGKGDQDDLDGQDVWAELEKEFD</sequence>
<proteinExistence type="inferred from homology"/>
<organism evidence="11 12">
    <name type="scientific">Phialocephala subalpina</name>
    <dbReference type="NCBI Taxonomy" id="576137"/>
    <lineage>
        <taxon>Eukaryota</taxon>
        <taxon>Fungi</taxon>
        <taxon>Dikarya</taxon>
        <taxon>Ascomycota</taxon>
        <taxon>Pezizomycotina</taxon>
        <taxon>Leotiomycetes</taxon>
        <taxon>Helotiales</taxon>
        <taxon>Mollisiaceae</taxon>
        <taxon>Phialocephala</taxon>
        <taxon>Phialocephala fortinii species complex</taxon>
    </lineage>
</organism>
<dbReference type="Gene3D" id="6.10.140.200">
    <property type="match status" value="1"/>
</dbReference>
<dbReference type="STRING" id="576137.A0A1L7X4H9"/>
<evidence type="ECO:0000256" key="3">
    <source>
        <dbReference type="ARBA" id="ARBA00011837"/>
    </source>
</evidence>
<evidence type="ECO:0000256" key="2">
    <source>
        <dbReference type="ARBA" id="ARBA00009994"/>
    </source>
</evidence>
<dbReference type="Proteomes" id="UP000184330">
    <property type="component" value="Unassembled WGS sequence"/>
</dbReference>
<protein>
    <recommendedName>
        <fullName evidence="4 10">Mediator of RNA polymerase II transcription subunit 7</fullName>
    </recommendedName>
</protein>
<dbReference type="GO" id="GO:0016592">
    <property type="term" value="C:mediator complex"/>
    <property type="evidence" value="ECO:0007669"/>
    <property type="project" value="InterPro"/>
</dbReference>
<keyword evidence="7 10" id="KW-0804">Transcription</keyword>
<dbReference type="GO" id="GO:0006357">
    <property type="term" value="P:regulation of transcription by RNA polymerase II"/>
    <property type="evidence" value="ECO:0007669"/>
    <property type="project" value="InterPro"/>
</dbReference>
<evidence type="ECO:0000256" key="4">
    <source>
        <dbReference type="ARBA" id="ARBA00020631"/>
    </source>
</evidence>
<evidence type="ECO:0000313" key="11">
    <source>
        <dbReference type="EMBL" id="CZR59919.1"/>
    </source>
</evidence>
<dbReference type="Pfam" id="PF05983">
    <property type="entry name" value="Med7"/>
    <property type="match status" value="1"/>
</dbReference>
<dbReference type="InterPro" id="IPR044888">
    <property type="entry name" value="Mediatior_Med7_sf"/>
</dbReference>
<evidence type="ECO:0000313" key="12">
    <source>
        <dbReference type="Proteomes" id="UP000184330"/>
    </source>
</evidence>
<dbReference type="InterPro" id="IPR009244">
    <property type="entry name" value="Mediatior_Med7"/>
</dbReference>
<comment type="function">
    <text evidence="9">Component of the Mediator complex, a coactivator involved in the regulated transcription of nearly all RNA polymerase II-dependent genes. Mediator functions as a bridge to convey information from gene-specific regulatory proteins to the basal RNA polymerase II transcription machinery. Mediator is recruited to promoters by direct interactions with regulatory proteins and serves as a scaffold for the assembly of a functional preinitiation complex with RNA polymerase II and the general transcription factors.</text>
</comment>
<dbReference type="OrthoDB" id="10253553at2759"/>
<comment type="subunit">
    <text evidence="3 10">Component of the Mediator complex.</text>
</comment>
<keyword evidence="5 10" id="KW-0805">Transcription regulation</keyword>
<evidence type="ECO:0000256" key="8">
    <source>
        <dbReference type="ARBA" id="ARBA00023242"/>
    </source>
</evidence>
<reference evidence="11 12" key="1">
    <citation type="submission" date="2016-03" db="EMBL/GenBank/DDBJ databases">
        <authorList>
            <person name="Ploux O."/>
        </authorList>
    </citation>
    <scope>NUCLEOTIDE SEQUENCE [LARGE SCALE GENOMIC DNA]</scope>
    <source>
        <strain evidence="11 12">UAMH 11012</strain>
    </source>
</reference>
<keyword evidence="8 10" id="KW-0539">Nucleus</keyword>
<dbReference type="InterPro" id="IPR037212">
    <property type="entry name" value="Med7/Med21-like"/>
</dbReference>
<evidence type="ECO:0000256" key="10">
    <source>
        <dbReference type="RuleBase" id="RU364060"/>
    </source>
</evidence>
<dbReference type="AlphaFoldDB" id="A0A1L7X4H9"/>
<comment type="subcellular location">
    <subcellularLocation>
        <location evidence="1 10">Nucleus</location>
    </subcellularLocation>
</comment>
<gene>
    <name evidence="11" type="ORF">PAC_09814</name>
</gene>
<evidence type="ECO:0000256" key="1">
    <source>
        <dbReference type="ARBA" id="ARBA00004123"/>
    </source>
</evidence>
<dbReference type="Gene3D" id="6.10.140.1520">
    <property type="match status" value="1"/>
</dbReference>
<dbReference type="GO" id="GO:0003712">
    <property type="term" value="F:transcription coregulator activity"/>
    <property type="evidence" value="ECO:0007669"/>
    <property type="project" value="InterPro"/>
</dbReference>
<evidence type="ECO:0000256" key="9">
    <source>
        <dbReference type="ARBA" id="ARBA00025687"/>
    </source>
</evidence>
<keyword evidence="12" id="KW-1185">Reference proteome</keyword>
<accession>A0A1L7X4H9</accession>